<proteinExistence type="predicted"/>
<dbReference type="HOGENOM" id="CLU_1784168_0_0_9"/>
<dbReference type="eggNOG" id="COG4795">
    <property type="taxonomic scope" value="Bacteria"/>
</dbReference>
<dbReference type="RefSeq" id="WP_015326220.1">
    <property type="nucleotide sequence ID" value="NC_019978.1"/>
</dbReference>
<dbReference type="InterPro" id="IPR012902">
    <property type="entry name" value="N_methyl_site"/>
</dbReference>
<dbReference type="Proteomes" id="UP000010880">
    <property type="component" value="Chromosome"/>
</dbReference>
<dbReference type="PROSITE" id="PS00409">
    <property type="entry name" value="PROKAR_NTER_METHYL"/>
    <property type="match status" value="1"/>
</dbReference>
<dbReference type="InterPro" id="IPR016419">
    <property type="entry name" value="Prepilin_Pept-dep_B_prd"/>
</dbReference>
<protein>
    <submittedName>
        <fullName evidence="2">Prepilin-type N-terminal cleavage/methylation domain-containing protein</fullName>
    </submittedName>
</protein>
<evidence type="ECO:0000313" key="2">
    <source>
        <dbReference type="EMBL" id="AGB40494.1"/>
    </source>
</evidence>
<dbReference type="OrthoDB" id="1798450at2"/>
<keyword evidence="1" id="KW-0472">Membrane</keyword>
<evidence type="ECO:0000313" key="3">
    <source>
        <dbReference type="Proteomes" id="UP000010880"/>
    </source>
</evidence>
<dbReference type="STRING" id="748449.Halha_0520"/>
<feature type="transmembrane region" description="Helical" evidence="1">
    <location>
        <begin position="6"/>
        <end position="28"/>
    </location>
</feature>
<dbReference type="AlphaFoldDB" id="L0K813"/>
<reference evidence="3" key="1">
    <citation type="submission" date="2012-02" db="EMBL/GenBank/DDBJ databases">
        <title>The complete genome of Halobacteroides halobius DSM 5150.</title>
        <authorList>
            <person name="Lucas S."/>
            <person name="Copeland A."/>
            <person name="Lapidus A."/>
            <person name="Glavina del Rio T."/>
            <person name="Dalin E."/>
            <person name="Tice H."/>
            <person name="Bruce D."/>
            <person name="Goodwin L."/>
            <person name="Pitluck S."/>
            <person name="Peters L."/>
            <person name="Mikhailova N."/>
            <person name="Gu W."/>
            <person name="Kyrpides N."/>
            <person name="Mavromatis K."/>
            <person name="Ivanova N."/>
            <person name="Brettin T."/>
            <person name="Detter J.C."/>
            <person name="Han C."/>
            <person name="Larimer F."/>
            <person name="Land M."/>
            <person name="Hauser L."/>
            <person name="Markowitz V."/>
            <person name="Cheng J.-F."/>
            <person name="Hugenholtz P."/>
            <person name="Woyke T."/>
            <person name="Wu D."/>
            <person name="Tindall B."/>
            <person name="Pomrenke H."/>
            <person name="Brambilla E."/>
            <person name="Klenk H.-P."/>
            <person name="Eisen J.A."/>
        </authorList>
    </citation>
    <scope>NUCLEOTIDE SEQUENCE [LARGE SCALE GENOMIC DNA]</scope>
    <source>
        <strain evidence="3">ATCC 35273 / DSM 5150 / MD-1</strain>
    </source>
</reference>
<keyword evidence="1" id="KW-1133">Transmembrane helix</keyword>
<dbReference type="Pfam" id="PF07963">
    <property type="entry name" value="N_methyl"/>
    <property type="match status" value="1"/>
</dbReference>
<organism evidence="2 3">
    <name type="scientific">Halobacteroides halobius (strain ATCC 35273 / DSM 5150 / MD-1)</name>
    <dbReference type="NCBI Taxonomy" id="748449"/>
    <lineage>
        <taxon>Bacteria</taxon>
        <taxon>Bacillati</taxon>
        <taxon>Bacillota</taxon>
        <taxon>Clostridia</taxon>
        <taxon>Halanaerobiales</taxon>
        <taxon>Halobacteroidaceae</taxon>
        <taxon>Halobacteroides</taxon>
    </lineage>
</organism>
<sequence length="145" mass="16469">MQNRGFTLIEIMLLLAVSGIILSSLVVVNQTMLRTWQSNKLQASLEQELRVSMNSIVKHLQSALKIKRVTTNKISFLDQQAKLRVIYYQSNTGLCLDSDLNVISKRISNLNYKLLNQLLVIKLEIAEQGQSLSLKTAIKLQEKQL</sequence>
<name>L0K813_HALHC</name>
<accession>L0K813</accession>
<dbReference type="KEGG" id="hhl:Halha_0520"/>
<evidence type="ECO:0000256" key="1">
    <source>
        <dbReference type="SAM" id="Phobius"/>
    </source>
</evidence>
<gene>
    <name evidence="2" type="ordered locus">Halha_0520</name>
</gene>
<dbReference type="NCBIfam" id="TIGR02532">
    <property type="entry name" value="IV_pilin_GFxxxE"/>
    <property type="match status" value="1"/>
</dbReference>
<dbReference type="PIRSF" id="PIRSF004525">
    <property type="entry name" value="Pilin_peptidase-dep_B_prd"/>
    <property type="match status" value="1"/>
</dbReference>
<keyword evidence="3" id="KW-1185">Reference proteome</keyword>
<keyword evidence="1" id="KW-0812">Transmembrane</keyword>
<dbReference type="EMBL" id="CP003359">
    <property type="protein sequence ID" value="AGB40494.1"/>
    <property type="molecule type" value="Genomic_DNA"/>
</dbReference>